<dbReference type="Proteomes" id="UP001151760">
    <property type="component" value="Unassembled WGS sequence"/>
</dbReference>
<keyword evidence="2" id="KW-0548">Nucleotidyltransferase</keyword>
<keyword evidence="2" id="KW-0695">RNA-directed DNA polymerase</keyword>
<reference evidence="2" key="2">
    <citation type="submission" date="2022-01" db="EMBL/GenBank/DDBJ databases">
        <authorList>
            <person name="Yamashiro T."/>
            <person name="Shiraishi A."/>
            <person name="Satake H."/>
            <person name="Nakayama K."/>
        </authorList>
    </citation>
    <scope>NUCLEOTIDE SEQUENCE</scope>
</reference>
<proteinExistence type="predicted"/>
<feature type="domain" description="Retrotransposon gag" evidence="1">
    <location>
        <begin position="38"/>
        <end position="127"/>
    </location>
</feature>
<organism evidence="2 3">
    <name type="scientific">Tanacetum coccineum</name>
    <dbReference type="NCBI Taxonomy" id="301880"/>
    <lineage>
        <taxon>Eukaryota</taxon>
        <taxon>Viridiplantae</taxon>
        <taxon>Streptophyta</taxon>
        <taxon>Embryophyta</taxon>
        <taxon>Tracheophyta</taxon>
        <taxon>Spermatophyta</taxon>
        <taxon>Magnoliopsida</taxon>
        <taxon>eudicotyledons</taxon>
        <taxon>Gunneridae</taxon>
        <taxon>Pentapetalae</taxon>
        <taxon>asterids</taxon>
        <taxon>campanulids</taxon>
        <taxon>Asterales</taxon>
        <taxon>Asteraceae</taxon>
        <taxon>Asteroideae</taxon>
        <taxon>Anthemideae</taxon>
        <taxon>Anthemidinae</taxon>
        <taxon>Tanacetum</taxon>
    </lineage>
</organism>
<protein>
    <submittedName>
        <fullName evidence="2">Reverse transcriptase domain-containing protein</fullName>
    </submittedName>
</protein>
<dbReference type="PANTHER" id="PTHR33223">
    <property type="entry name" value="CCHC-TYPE DOMAIN-CONTAINING PROTEIN"/>
    <property type="match status" value="1"/>
</dbReference>
<dbReference type="EMBL" id="BQNB010008791">
    <property type="protein sequence ID" value="GJS54350.1"/>
    <property type="molecule type" value="Genomic_DNA"/>
</dbReference>
<comment type="caution">
    <text evidence="2">The sequence shown here is derived from an EMBL/GenBank/DDBJ whole genome shotgun (WGS) entry which is preliminary data.</text>
</comment>
<dbReference type="InterPro" id="IPR005162">
    <property type="entry name" value="Retrotrans_gag_dom"/>
</dbReference>
<dbReference type="PANTHER" id="PTHR33223:SF11">
    <property type="entry name" value="ELEMENT PROTEIN, PUTATIVE-RELATED"/>
    <property type="match status" value="1"/>
</dbReference>
<evidence type="ECO:0000313" key="3">
    <source>
        <dbReference type="Proteomes" id="UP001151760"/>
    </source>
</evidence>
<gene>
    <name evidence="2" type="ORF">Tco_0627712</name>
</gene>
<keyword evidence="3" id="KW-1185">Reference proteome</keyword>
<keyword evidence="2" id="KW-0808">Transferase</keyword>
<accession>A0ABQ4WNB2</accession>
<evidence type="ECO:0000313" key="2">
    <source>
        <dbReference type="EMBL" id="GJS54350.1"/>
    </source>
</evidence>
<name>A0ABQ4WNB2_9ASTR</name>
<dbReference type="GO" id="GO:0003964">
    <property type="term" value="F:RNA-directed DNA polymerase activity"/>
    <property type="evidence" value="ECO:0007669"/>
    <property type="project" value="UniProtKB-KW"/>
</dbReference>
<sequence length="172" mass="19612">MPTNIKTYDGIGDPEDHLKIFQTAAKVKRRAMPTWCHMFNSTLIGSTRVWFDKLSSESIDSYEILRKAFLGNFSQQKKYIKDPVEIHHIKQREGEPTEAFMEHFKTESMHVNGAPECMRISGCMHGITNPDLINRLNDNIPKNVDEMMNMTTAFLKGEVAVANQSRKKAPPA</sequence>
<evidence type="ECO:0000259" key="1">
    <source>
        <dbReference type="Pfam" id="PF03732"/>
    </source>
</evidence>
<dbReference type="Pfam" id="PF03732">
    <property type="entry name" value="Retrotrans_gag"/>
    <property type="match status" value="1"/>
</dbReference>
<reference evidence="2" key="1">
    <citation type="journal article" date="2022" name="Int. J. Mol. Sci.">
        <title>Draft Genome of Tanacetum Coccineum: Genomic Comparison of Closely Related Tanacetum-Family Plants.</title>
        <authorList>
            <person name="Yamashiro T."/>
            <person name="Shiraishi A."/>
            <person name="Nakayama K."/>
            <person name="Satake H."/>
        </authorList>
    </citation>
    <scope>NUCLEOTIDE SEQUENCE</scope>
</reference>